<feature type="region of interest" description="Disordered" evidence="1">
    <location>
        <begin position="111"/>
        <end position="270"/>
    </location>
</feature>
<comment type="caution">
    <text evidence="2">The sequence shown here is derived from an EMBL/GenBank/DDBJ whole genome shotgun (WGS) entry which is preliminary data.</text>
</comment>
<feature type="compositionally biased region" description="Polar residues" evidence="1">
    <location>
        <begin position="238"/>
        <end position="270"/>
    </location>
</feature>
<name>A0AAV6KA65_9ERIC</name>
<accession>A0AAV6KA65</accession>
<gene>
    <name evidence="2" type="ORF">RHGRI_014548</name>
</gene>
<dbReference type="EMBL" id="JACTNZ010000005">
    <property type="protein sequence ID" value="KAG5549224.1"/>
    <property type="molecule type" value="Genomic_DNA"/>
</dbReference>
<sequence length="270" mass="30288">MGDGGEGAMGTLHRMRDIGFAKYGNNFFGRYADFPNDQHIYAYNNYYNTADNATMLANGIEGLSLQNPTDSSNANQGVWYGSGTPAFVQHTSNFSHTSNASTWDGFWNGRPEWGDQQGRTSLEGTSNQWARVSREESQYGGPYDGTRYATCNRDTPSTSQMHSDEAYPMDNTRLVAEEVNEAESDEEEDNVEESDEEEEDEEESDEEELDNEEELDEEEGSKNNDFTNAVHQRDLDQDTSLINGSMNEGYEKQSTNSNHFLPCTISPSET</sequence>
<feature type="compositionally biased region" description="Acidic residues" evidence="1">
    <location>
        <begin position="178"/>
        <end position="219"/>
    </location>
</feature>
<feature type="compositionally biased region" description="Polar residues" evidence="1">
    <location>
        <begin position="117"/>
        <end position="130"/>
    </location>
</feature>
<organism evidence="2 3">
    <name type="scientific">Rhododendron griersonianum</name>
    <dbReference type="NCBI Taxonomy" id="479676"/>
    <lineage>
        <taxon>Eukaryota</taxon>
        <taxon>Viridiplantae</taxon>
        <taxon>Streptophyta</taxon>
        <taxon>Embryophyta</taxon>
        <taxon>Tracheophyta</taxon>
        <taxon>Spermatophyta</taxon>
        <taxon>Magnoliopsida</taxon>
        <taxon>eudicotyledons</taxon>
        <taxon>Gunneridae</taxon>
        <taxon>Pentapetalae</taxon>
        <taxon>asterids</taxon>
        <taxon>Ericales</taxon>
        <taxon>Ericaceae</taxon>
        <taxon>Ericoideae</taxon>
        <taxon>Rhodoreae</taxon>
        <taxon>Rhododendron</taxon>
    </lineage>
</organism>
<keyword evidence="3" id="KW-1185">Reference proteome</keyword>
<dbReference type="AlphaFoldDB" id="A0AAV6KA65"/>
<reference evidence="2" key="1">
    <citation type="submission" date="2020-08" db="EMBL/GenBank/DDBJ databases">
        <title>Plant Genome Project.</title>
        <authorList>
            <person name="Zhang R.-G."/>
        </authorList>
    </citation>
    <scope>NUCLEOTIDE SEQUENCE</scope>
    <source>
        <strain evidence="2">WSP0</strain>
        <tissue evidence="2">Leaf</tissue>
    </source>
</reference>
<proteinExistence type="predicted"/>
<protein>
    <submittedName>
        <fullName evidence="2">Uncharacterized protein</fullName>
    </submittedName>
</protein>
<dbReference type="Proteomes" id="UP000823749">
    <property type="component" value="Chromosome 5"/>
</dbReference>
<evidence type="ECO:0000313" key="3">
    <source>
        <dbReference type="Proteomes" id="UP000823749"/>
    </source>
</evidence>
<feature type="compositionally biased region" description="Polar residues" evidence="1">
    <location>
        <begin position="152"/>
        <end position="161"/>
    </location>
</feature>
<evidence type="ECO:0000313" key="2">
    <source>
        <dbReference type="EMBL" id="KAG5549224.1"/>
    </source>
</evidence>
<evidence type="ECO:0000256" key="1">
    <source>
        <dbReference type="SAM" id="MobiDB-lite"/>
    </source>
</evidence>